<evidence type="ECO:0000259" key="1">
    <source>
        <dbReference type="PROSITE" id="PS50006"/>
    </source>
</evidence>
<dbReference type="Pfam" id="PF00498">
    <property type="entry name" value="FHA"/>
    <property type="match status" value="1"/>
</dbReference>
<keyword evidence="3" id="KW-1185">Reference proteome</keyword>
<proteinExistence type="predicted"/>
<gene>
    <name evidence="2" type="ORF">M9Y10_033974</name>
</gene>
<dbReference type="InterPro" id="IPR008984">
    <property type="entry name" value="SMAD_FHA_dom_sf"/>
</dbReference>
<dbReference type="Proteomes" id="UP001470230">
    <property type="component" value="Unassembled WGS sequence"/>
</dbReference>
<evidence type="ECO:0000313" key="2">
    <source>
        <dbReference type="EMBL" id="KAK8889228.1"/>
    </source>
</evidence>
<organism evidence="2 3">
    <name type="scientific">Tritrichomonas musculus</name>
    <dbReference type="NCBI Taxonomy" id="1915356"/>
    <lineage>
        <taxon>Eukaryota</taxon>
        <taxon>Metamonada</taxon>
        <taxon>Parabasalia</taxon>
        <taxon>Tritrichomonadida</taxon>
        <taxon>Tritrichomonadidae</taxon>
        <taxon>Tritrichomonas</taxon>
    </lineage>
</organism>
<reference evidence="2 3" key="1">
    <citation type="submission" date="2024-04" db="EMBL/GenBank/DDBJ databases">
        <title>Tritrichomonas musculus Genome.</title>
        <authorList>
            <person name="Alves-Ferreira E."/>
            <person name="Grigg M."/>
            <person name="Lorenzi H."/>
            <person name="Galac M."/>
        </authorList>
    </citation>
    <scope>NUCLEOTIDE SEQUENCE [LARGE SCALE GENOMIC DNA]</scope>
    <source>
        <strain evidence="2 3">EAF2021</strain>
    </source>
</reference>
<dbReference type="SUPFAM" id="SSF49879">
    <property type="entry name" value="SMAD/FHA domain"/>
    <property type="match status" value="1"/>
</dbReference>
<accession>A0ABR2KEA7</accession>
<feature type="domain" description="FHA" evidence="1">
    <location>
        <begin position="75"/>
        <end position="136"/>
    </location>
</feature>
<evidence type="ECO:0000313" key="3">
    <source>
        <dbReference type="Proteomes" id="UP001470230"/>
    </source>
</evidence>
<dbReference type="InterPro" id="IPR000253">
    <property type="entry name" value="FHA_dom"/>
</dbReference>
<dbReference type="PROSITE" id="PS50006">
    <property type="entry name" value="FHA_DOMAIN"/>
    <property type="match status" value="1"/>
</dbReference>
<dbReference type="Gene3D" id="2.60.200.20">
    <property type="match status" value="1"/>
</dbReference>
<dbReference type="InterPro" id="IPR050923">
    <property type="entry name" value="Cell_Proc_Reg/RNA_Proc"/>
</dbReference>
<dbReference type="EMBL" id="JAPFFF010000005">
    <property type="protein sequence ID" value="KAK8889228.1"/>
    <property type="molecule type" value="Genomic_DNA"/>
</dbReference>
<protein>
    <submittedName>
        <fullName evidence="2">Smad nuclear-interacting protein 1</fullName>
    </submittedName>
</protein>
<dbReference type="PANTHER" id="PTHR23308">
    <property type="entry name" value="NUCLEAR INHIBITOR OF PROTEIN PHOSPHATASE-1"/>
    <property type="match status" value="1"/>
</dbReference>
<dbReference type="SMART" id="SM00240">
    <property type="entry name" value="FHA"/>
    <property type="match status" value="1"/>
</dbReference>
<sequence>MNRISRFPREIKEKTAIEKPNWNIQSLYNDRQLVRNKKLTKFFIPYDSVDPDQMWQLYIFEDQGEQTFELKLPSTLIGRESFCDVVLKDSTVSRQHCAIQFRSVRSKDEENPQIFIKPYIFDISSKGGTFINNERIPPMCFVELQHKDTLSFANSSETIVIMQIAVEKETNSDE</sequence>
<name>A0ABR2KEA7_9EUKA</name>
<comment type="caution">
    <text evidence="2">The sequence shown here is derived from an EMBL/GenBank/DDBJ whole genome shotgun (WGS) entry which is preliminary data.</text>
</comment>